<name>A0A8S5U2R6_9CAUD</name>
<proteinExistence type="predicted"/>
<protein>
    <submittedName>
        <fullName evidence="1">Uncharacterized protein</fullName>
    </submittedName>
</protein>
<reference evidence="1" key="1">
    <citation type="journal article" date="2021" name="Proc. Natl. Acad. Sci. U.S.A.">
        <title>A Catalog of Tens of Thousands of Viruses from Human Metagenomes Reveals Hidden Associations with Chronic Diseases.</title>
        <authorList>
            <person name="Tisza M.J."/>
            <person name="Buck C.B."/>
        </authorList>
    </citation>
    <scope>NUCLEOTIDE SEQUENCE</scope>
    <source>
        <strain evidence="1">CtjUd6</strain>
    </source>
</reference>
<sequence length="246" mass="28314">MNNLLELAVQRKIMTLIDFSRCEGWINMEGLLKACHEGTEAVTELLIDDNGDPGLSFSVACTIRDAWEKSPRLDTVLAWFMLDMPYSYDEAFHCRDAVYLFIHEGGFQQLHHVLLNTPHYCGRRIFEVERFIDDIVSTDYRHPLEAVPSFAAIRHWYARLMSPGFRVRQIVGSSFSLDTVFALADVVMLFPNGWTGQLGPYTQLEYEERIMGAWWNWIIDNGYADADRPGLGNAVDELYECSPFVW</sequence>
<accession>A0A8S5U2R6</accession>
<dbReference type="EMBL" id="BK015993">
    <property type="protein sequence ID" value="DAF88751.1"/>
    <property type="molecule type" value="Genomic_DNA"/>
</dbReference>
<organism evidence="1">
    <name type="scientific">Podoviridae sp. ctjUd6</name>
    <dbReference type="NCBI Taxonomy" id="2825270"/>
    <lineage>
        <taxon>Viruses</taxon>
        <taxon>Duplodnaviria</taxon>
        <taxon>Heunggongvirae</taxon>
        <taxon>Uroviricota</taxon>
        <taxon>Caudoviricetes</taxon>
    </lineage>
</organism>
<evidence type="ECO:0000313" key="1">
    <source>
        <dbReference type="EMBL" id="DAF88751.1"/>
    </source>
</evidence>